<proteinExistence type="predicted"/>
<evidence type="ECO:0000313" key="2">
    <source>
        <dbReference type="Proteomes" id="UP000228934"/>
    </source>
</evidence>
<reference evidence="2" key="1">
    <citation type="journal article" date="2017" name="Nat. Commun.">
        <title>The North American bullfrog draft genome provides insight into hormonal regulation of long noncoding RNA.</title>
        <authorList>
            <person name="Hammond S.A."/>
            <person name="Warren R.L."/>
            <person name="Vandervalk B.P."/>
            <person name="Kucuk E."/>
            <person name="Khan H."/>
            <person name="Gibb E.A."/>
            <person name="Pandoh P."/>
            <person name="Kirk H."/>
            <person name="Zhao Y."/>
            <person name="Jones M."/>
            <person name="Mungall A.J."/>
            <person name="Coope R."/>
            <person name="Pleasance S."/>
            <person name="Moore R.A."/>
            <person name="Holt R.A."/>
            <person name="Round J.M."/>
            <person name="Ohora S."/>
            <person name="Walle B.V."/>
            <person name="Veldhoen N."/>
            <person name="Helbing C.C."/>
            <person name="Birol I."/>
        </authorList>
    </citation>
    <scope>NUCLEOTIDE SEQUENCE [LARGE SCALE GENOMIC DNA]</scope>
</reference>
<accession>A0A2G9QET8</accession>
<organism evidence="1 2">
    <name type="scientific">Aquarana catesbeiana</name>
    <name type="common">American bullfrog</name>
    <name type="synonym">Rana catesbeiana</name>
    <dbReference type="NCBI Taxonomy" id="8400"/>
    <lineage>
        <taxon>Eukaryota</taxon>
        <taxon>Metazoa</taxon>
        <taxon>Chordata</taxon>
        <taxon>Craniata</taxon>
        <taxon>Vertebrata</taxon>
        <taxon>Euteleostomi</taxon>
        <taxon>Amphibia</taxon>
        <taxon>Batrachia</taxon>
        <taxon>Anura</taxon>
        <taxon>Neobatrachia</taxon>
        <taxon>Ranoidea</taxon>
        <taxon>Ranidae</taxon>
        <taxon>Aquarana</taxon>
    </lineage>
</organism>
<dbReference type="EMBL" id="KZ059701">
    <property type="protein sequence ID" value="PIO13651.1"/>
    <property type="molecule type" value="Genomic_DNA"/>
</dbReference>
<dbReference type="AlphaFoldDB" id="A0A2G9QET8"/>
<dbReference type="Proteomes" id="UP000228934">
    <property type="component" value="Unassembled WGS sequence"/>
</dbReference>
<name>A0A2G9QET8_AQUCT</name>
<sequence length="175" mass="19313">MFKVIFDKSSTKQTADSVSDNTAPTLAEIQAIEDLLTLLEEGDTGDECLWEFDNHGIVASGVSFPPPLSFKPKSTNFPNLSANPNIWAFVEQIKNTVALLGIKQLSLKKPKPAKHVGHLNTYSQNWPLQTSGQGTNLLKNAIPDSSWAPPLLPGWKAQVGHRKPQLGWKEAWKEE</sequence>
<gene>
    <name evidence="1" type="ORF">AB205_0188130</name>
</gene>
<keyword evidence="2" id="KW-1185">Reference proteome</keyword>
<protein>
    <submittedName>
        <fullName evidence="1">Uncharacterized protein</fullName>
    </submittedName>
</protein>
<evidence type="ECO:0000313" key="1">
    <source>
        <dbReference type="EMBL" id="PIO13651.1"/>
    </source>
</evidence>